<evidence type="ECO:0000256" key="1">
    <source>
        <dbReference type="ARBA" id="ARBA00023125"/>
    </source>
</evidence>
<evidence type="ECO:0000313" key="5">
    <source>
        <dbReference type="EMBL" id="MYM19327.1"/>
    </source>
</evidence>
<evidence type="ECO:0000256" key="3">
    <source>
        <dbReference type="SAM" id="Phobius"/>
    </source>
</evidence>
<evidence type="ECO:0000259" key="4">
    <source>
        <dbReference type="PROSITE" id="PS50977"/>
    </source>
</evidence>
<proteinExistence type="predicted"/>
<dbReference type="PROSITE" id="PS50977">
    <property type="entry name" value="HTH_TETR_2"/>
    <property type="match status" value="1"/>
</dbReference>
<name>A0A6N9H5I4_9MICO</name>
<feature type="domain" description="HTH tetR-type" evidence="4">
    <location>
        <begin position="14"/>
        <end position="74"/>
    </location>
</feature>
<evidence type="ECO:0000313" key="6">
    <source>
        <dbReference type="Proteomes" id="UP000469215"/>
    </source>
</evidence>
<reference evidence="5 6" key="1">
    <citation type="submission" date="2020-01" db="EMBL/GenBank/DDBJ databases">
        <authorList>
            <person name="Deng T."/>
        </authorList>
    </citation>
    <scope>NUCLEOTIDE SEQUENCE [LARGE SCALE GENOMIC DNA]</scope>
    <source>
        <strain evidence="5 6">5221</strain>
    </source>
</reference>
<feature type="transmembrane region" description="Helical" evidence="3">
    <location>
        <begin position="204"/>
        <end position="223"/>
    </location>
</feature>
<keyword evidence="3" id="KW-0472">Membrane</keyword>
<dbReference type="InterPro" id="IPR009057">
    <property type="entry name" value="Homeodomain-like_sf"/>
</dbReference>
<dbReference type="Pfam" id="PF00440">
    <property type="entry name" value="TetR_N"/>
    <property type="match status" value="1"/>
</dbReference>
<evidence type="ECO:0000256" key="2">
    <source>
        <dbReference type="PROSITE-ProRule" id="PRU00335"/>
    </source>
</evidence>
<dbReference type="SUPFAM" id="SSF46689">
    <property type="entry name" value="Homeodomain-like"/>
    <property type="match status" value="1"/>
</dbReference>
<gene>
    <name evidence="5" type="ORF">GSY69_04905</name>
</gene>
<dbReference type="EMBL" id="WWEQ01000014">
    <property type="protein sequence ID" value="MYM19327.1"/>
    <property type="molecule type" value="Genomic_DNA"/>
</dbReference>
<dbReference type="InterPro" id="IPR001647">
    <property type="entry name" value="HTH_TetR"/>
</dbReference>
<protein>
    <submittedName>
        <fullName evidence="5">TetR family transcriptional regulator</fullName>
    </submittedName>
</protein>
<dbReference type="RefSeq" id="WP_160952760.1">
    <property type="nucleotide sequence ID" value="NZ_WWEQ01000014.1"/>
</dbReference>
<comment type="caution">
    <text evidence="5">The sequence shown here is derived from an EMBL/GenBank/DDBJ whole genome shotgun (WGS) entry which is preliminary data.</text>
</comment>
<dbReference type="Gene3D" id="1.10.357.10">
    <property type="entry name" value="Tetracycline Repressor, domain 2"/>
    <property type="match status" value="1"/>
</dbReference>
<keyword evidence="3" id="KW-0812">Transmembrane</keyword>
<dbReference type="Proteomes" id="UP000469215">
    <property type="component" value="Unassembled WGS sequence"/>
</dbReference>
<sequence>MFNERVQDRGARRAQTGEAVLAAARELFREGGYAGTTIRQIAQRAGVSVGTVMGVGDKSALLVRSFEDWIAEVHAERTAAGASAAGDAVRAAGGAGGKKGARKRAGASRPLAPVDAVMALFAPFIEYFGQDLELSRAYAAVLVAGPAPGAGAGSLAAGAEAGAGAGAEAERPAIFGSLGRALLGEIVAVLKNAGLAHPKRRARALYYAYLGVLLTAASGAVAYEDVTARVREAVAAILGGAR</sequence>
<keyword evidence="3" id="KW-1133">Transmembrane helix</keyword>
<dbReference type="GO" id="GO:0003677">
    <property type="term" value="F:DNA binding"/>
    <property type="evidence" value="ECO:0007669"/>
    <property type="project" value="UniProtKB-UniRule"/>
</dbReference>
<organism evidence="5 6">
    <name type="scientific">Brevibacterium rongguiense</name>
    <dbReference type="NCBI Taxonomy" id="2695267"/>
    <lineage>
        <taxon>Bacteria</taxon>
        <taxon>Bacillati</taxon>
        <taxon>Actinomycetota</taxon>
        <taxon>Actinomycetes</taxon>
        <taxon>Micrococcales</taxon>
        <taxon>Brevibacteriaceae</taxon>
        <taxon>Brevibacterium</taxon>
    </lineage>
</organism>
<dbReference type="AlphaFoldDB" id="A0A6N9H5I4"/>
<feature type="DNA-binding region" description="H-T-H motif" evidence="2">
    <location>
        <begin position="37"/>
        <end position="56"/>
    </location>
</feature>
<accession>A0A6N9H5I4</accession>
<keyword evidence="1 2" id="KW-0238">DNA-binding</keyword>
<keyword evidence="6" id="KW-1185">Reference proteome</keyword>